<keyword evidence="1" id="KW-0472">Membrane</keyword>
<organism evidence="2 3">
    <name type="scientific">Cellulomonas wangsupingiae</name>
    <dbReference type="NCBI Taxonomy" id="2968085"/>
    <lineage>
        <taxon>Bacteria</taxon>
        <taxon>Bacillati</taxon>
        <taxon>Actinomycetota</taxon>
        <taxon>Actinomycetes</taxon>
        <taxon>Micrococcales</taxon>
        <taxon>Cellulomonadaceae</taxon>
        <taxon>Cellulomonas</taxon>
    </lineage>
</organism>
<proteinExistence type="predicted"/>
<feature type="transmembrane region" description="Helical" evidence="1">
    <location>
        <begin position="12"/>
        <end position="33"/>
    </location>
</feature>
<dbReference type="RefSeq" id="WP_227563553.1">
    <property type="nucleotide sequence ID" value="NZ_CP101989.1"/>
</dbReference>
<keyword evidence="1" id="KW-0812">Transmembrane</keyword>
<feature type="transmembrane region" description="Helical" evidence="1">
    <location>
        <begin position="135"/>
        <end position="153"/>
    </location>
</feature>
<feature type="transmembrane region" description="Helical" evidence="1">
    <location>
        <begin position="189"/>
        <end position="212"/>
    </location>
</feature>
<accession>A0ABY5K3Z6</accession>
<evidence type="ECO:0000313" key="3">
    <source>
        <dbReference type="Proteomes" id="UP001317322"/>
    </source>
</evidence>
<reference evidence="2 3" key="1">
    <citation type="submission" date="2022-07" db="EMBL/GenBank/DDBJ databases">
        <title>Novel species in genus cellulomonas.</title>
        <authorList>
            <person name="Ye L."/>
        </authorList>
    </citation>
    <scope>NUCLEOTIDE SEQUENCE [LARGE SCALE GENOMIC DNA]</scope>
    <source>
        <strain evidence="3">zg-Y908</strain>
    </source>
</reference>
<gene>
    <name evidence="2" type="ORF">NP075_18425</name>
</gene>
<feature type="transmembrane region" description="Helical" evidence="1">
    <location>
        <begin position="160"/>
        <end position="183"/>
    </location>
</feature>
<dbReference type="Proteomes" id="UP001317322">
    <property type="component" value="Chromosome"/>
</dbReference>
<evidence type="ECO:0000313" key="2">
    <source>
        <dbReference type="EMBL" id="UUI65060.1"/>
    </source>
</evidence>
<evidence type="ECO:0008006" key="4">
    <source>
        <dbReference type="Google" id="ProtNLM"/>
    </source>
</evidence>
<protein>
    <recommendedName>
        <fullName evidence="4">DUF4386 domain-containing protein</fullName>
    </recommendedName>
</protein>
<evidence type="ECO:0000256" key="1">
    <source>
        <dbReference type="SAM" id="Phobius"/>
    </source>
</evidence>
<sequence>MTGTVRVSGAAGIGFVALLVVANLVLTSAGVPLPTDHPTLRELGDVHAAQGDALRTASALMPAAWLLATVFAAGLAVSAWEPASPARRTWALVGFAGVVMQCVTFAGAESARLALGAAAVDGPAAVAGLWGLHRASFGFNQVFLATALLGFALSRPVPRWHAGVGLTGAVLLLVSATLAPYGVGGAQPLALAGLVGWLLWLVWIAVAGVRLLRDPGAPRRPAQPRPAPRTV</sequence>
<name>A0ABY5K3Z6_9CELL</name>
<feature type="transmembrane region" description="Helical" evidence="1">
    <location>
        <begin position="53"/>
        <end position="77"/>
    </location>
</feature>
<dbReference type="EMBL" id="CP101989">
    <property type="protein sequence ID" value="UUI65060.1"/>
    <property type="molecule type" value="Genomic_DNA"/>
</dbReference>
<feature type="transmembrane region" description="Helical" evidence="1">
    <location>
        <begin position="89"/>
        <end position="108"/>
    </location>
</feature>
<keyword evidence="3" id="KW-1185">Reference proteome</keyword>
<keyword evidence="1" id="KW-1133">Transmembrane helix</keyword>